<dbReference type="Pfam" id="PF17674">
    <property type="entry name" value="HHH_9"/>
    <property type="match status" value="1"/>
</dbReference>
<name>A0A023BCY3_GRENI</name>
<evidence type="ECO:0000256" key="1">
    <source>
        <dbReference type="SAM" id="MobiDB-lite"/>
    </source>
</evidence>
<feature type="domain" description="HHH" evidence="4">
    <location>
        <begin position="987"/>
        <end position="1043"/>
    </location>
</feature>
<feature type="region of interest" description="Disordered" evidence="1">
    <location>
        <begin position="1"/>
        <end position="39"/>
    </location>
</feature>
<evidence type="ECO:0000313" key="6">
    <source>
        <dbReference type="Proteomes" id="UP000019763"/>
    </source>
</evidence>
<dbReference type="PANTHER" id="PTHR10145">
    <property type="entry name" value="TRANSCRIPTION ELONGATION FACTOR SPT6"/>
    <property type="match status" value="1"/>
</dbReference>
<dbReference type="VEuPathDB" id="CryptoDB:GNI_008880"/>
<dbReference type="InterPro" id="IPR023323">
    <property type="entry name" value="Tex-like_dom_sf"/>
</dbReference>
<dbReference type="Gene3D" id="1.10.3500.10">
    <property type="entry name" value="Tex N-terminal region-like"/>
    <property type="match status" value="1"/>
</dbReference>
<feature type="region of interest" description="Disordered" evidence="1">
    <location>
        <begin position="1005"/>
        <end position="1031"/>
    </location>
</feature>
<gene>
    <name evidence="5" type="ORF">GNI_008880</name>
</gene>
<dbReference type="GeneID" id="22910592"/>
<dbReference type="InterPro" id="IPR035420">
    <property type="entry name" value="Spt6_SH2"/>
</dbReference>
<evidence type="ECO:0000313" key="5">
    <source>
        <dbReference type="EMBL" id="EZG86954.1"/>
    </source>
</evidence>
<dbReference type="InterPro" id="IPR017072">
    <property type="entry name" value="TF_Spt6"/>
</dbReference>
<evidence type="ECO:0008006" key="7">
    <source>
        <dbReference type="Google" id="ProtNLM"/>
    </source>
</evidence>
<dbReference type="GO" id="GO:0034728">
    <property type="term" value="P:nucleosome organization"/>
    <property type="evidence" value="ECO:0007669"/>
    <property type="project" value="TreeGrafter"/>
</dbReference>
<dbReference type="EMBL" id="AFNH02000066">
    <property type="protein sequence ID" value="EZG86954.1"/>
    <property type="molecule type" value="Genomic_DNA"/>
</dbReference>
<dbReference type="Gene3D" id="1.10.10.2740">
    <property type="entry name" value="Spt6, Death-like domain"/>
    <property type="match status" value="1"/>
</dbReference>
<dbReference type="GO" id="GO:0008023">
    <property type="term" value="C:transcription elongation factor complex"/>
    <property type="evidence" value="ECO:0007669"/>
    <property type="project" value="TreeGrafter"/>
</dbReference>
<dbReference type="InterPro" id="IPR041692">
    <property type="entry name" value="HHH_9"/>
</dbReference>
<dbReference type="RefSeq" id="XP_011128729.1">
    <property type="nucleotide sequence ID" value="XM_011130427.1"/>
</dbReference>
<proteinExistence type="predicted"/>
<dbReference type="InterPro" id="IPR032706">
    <property type="entry name" value="Spt6_HHH"/>
</dbReference>
<dbReference type="Proteomes" id="UP000019763">
    <property type="component" value="Unassembled WGS sequence"/>
</dbReference>
<sequence length="1436" mass="161607">MNGEQETDVTLFGDEGAEEDLYGAEDYEEDDVFGSGNGQLREIFGPDLQTVFDIIAGRRSRRPAEEEDPTEPTPSAAEEPQTSPEEAVAEADVPERLYLRYEHRALPASDAVLAAEAEWITQTLKSLCLRAPVPAERARVGEGAGLFDDFAFTDVFNEKRQRERYDLIFKRSGFDTDKPEDAGASGCMFFSPEKNIEQDITEKAELCLRMLLNERYDVPYICQHCSHILMPPLTRDVVWMIYALDVVWWRLNEFKRYAEHAGRRARGGGGEGAAGAAPAKPVKRRRTHLSPEQVFHKYFTQTGIRSAWTASFVDPAEVGRFIRESGHDFMDMDIDGSSIARVSRAPAAPAGLTAAAAAAESAFEGESGALRSQVRRWLEQLLKEREIALNPEQVVDMVLRFEGRQLALHPEFHETVRQWYVKEARVTTLTTMKGERVVDAGSPNWLACRLFNKPVAHLWSRSEMGVNEEDQRRLRETVDRWERQRVRLEIEDDANAHRHFGLLIEEAEKDELIHVLYHPLTELDLVPWRPPRHGLDAGSTLNDVGGLAGASLGGSTASGWAERARWENSEGEYPEEKRRLEFLVQQDVGKTNAFVQRVAEVMVDDKEPAAWVWFVNEVVKHAVLRELIPSIRLELKEKIIKESQRYVDLQCRQRLLLQLSMNYKLAHEQHIFPDFSAMAKAEVDDMVDVLVEGSKKPEDPNPPEDLGPVTTQPLIYSLVIEPDGDCAKSAPVHLVMANRQGLLVKTLTYPSLLEYVLGDPEAPKPRDLENLLLSLRTRPNVVAVPLINALSLDLFNYIKALSDTRVRYPKNSWRTVFVPASVALLASSKDSKAGGNGQGASAQGLSTAIGLSTIRYTANPVYETAYLWEEGEKNPLLSLPLHYLQHKIPVEQRLETLRECLTIAINAIGIYPNRLRVLHHLAPCLQFVSGLGPVKARRLIKELQQPLAARETLMGLGIGKHVFVSCASFFRIPATDDLFNDRYADLDPLDDTRIHPIEEYSTAKKMLRDAQDDPTEQQRSARRSSDYDSAQYDPKQLEITLEDLDLEAYAYILGQGGRPRMLPHLEMLKNETIRPFVDPRLLVENLTPAALLRTVMADETKCRPTALLQVLVESNTQLLVIPANLYATVIDFAHPDAARVSKGQILRARLSRLDEHDLAIVCAHTSREIGEIFKRAGAQLCHDPNTLSPLLQDDIEMARQNKGRRQIQGEQHVRKVQHPCVSNLGHRELLITLSRQAASAGASLSVSQKCRFRIGHQKNNLILYIAVHPQPFRFKAIPIEEADVPNDGRSVGRQLIINSVGSYSSLNEIIARPCTAFLTFVNDVVKHEKFKSGTPTELGNSLTPLSPGKVEWGICFDSNSDMHQLTERFCIITTSISSRTGAKRVTKDLMQVTAQGFKVWTQPNNTLQSMLSWYKTKGFPNRESYKAEFERQKHHS</sequence>
<accession>A0A023BCY3</accession>
<dbReference type="PANTHER" id="PTHR10145:SF6">
    <property type="entry name" value="TRANSCRIPTION ELONGATION FACTOR SPT6"/>
    <property type="match status" value="1"/>
</dbReference>
<feature type="domain" description="Transcription elongation factor Spt6 helix-hairpin-helix motif" evidence="3">
    <location>
        <begin position="876"/>
        <end position="973"/>
    </location>
</feature>
<feature type="domain" description="Spt6 SH2" evidence="2">
    <location>
        <begin position="1201"/>
        <end position="1416"/>
    </location>
</feature>
<organism evidence="5 6">
    <name type="scientific">Gregarina niphandrodes</name>
    <name type="common">Septate eugregarine</name>
    <dbReference type="NCBI Taxonomy" id="110365"/>
    <lineage>
        <taxon>Eukaryota</taxon>
        <taxon>Sar</taxon>
        <taxon>Alveolata</taxon>
        <taxon>Apicomplexa</taxon>
        <taxon>Conoidasida</taxon>
        <taxon>Gregarinasina</taxon>
        <taxon>Eugregarinorida</taxon>
        <taxon>Gregarinidae</taxon>
        <taxon>Gregarina</taxon>
    </lineage>
</organism>
<keyword evidence="6" id="KW-1185">Reference proteome</keyword>
<dbReference type="GO" id="GO:0031491">
    <property type="term" value="F:nucleosome binding"/>
    <property type="evidence" value="ECO:0007669"/>
    <property type="project" value="TreeGrafter"/>
</dbReference>
<dbReference type="Gene3D" id="1.10.150.850">
    <property type="entry name" value="Spt6, helix-hairpin-helix domain"/>
    <property type="match status" value="1"/>
</dbReference>
<reference evidence="5" key="1">
    <citation type="submission" date="2013-12" db="EMBL/GenBank/DDBJ databases">
        <authorList>
            <person name="Omoto C.K."/>
            <person name="Sibley D."/>
            <person name="Venepally P."/>
            <person name="Hadjithomas M."/>
            <person name="Karamycheva S."/>
            <person name="Brunk B."/>
            <person name="Roos D."/>
            <person name="Caler E."/>
            <person name="Lorenzi H."/>
        </authorList>
    </citation>
    <scope>NUCLEOTIDE SEQUENCE</scope>
</reference>
<dbReference type="Pfam" id="PF14635">
    <property type="entry name" value="HHH_7"/>
    <property type="match status" value="1"/>
</dbReference>
<protein>
    <recommendedName>
        <fullName evidence="7">Transcription elongation factor SPT6</fullName>
    </recommendedName>
</protein>
<dbReference type="OrthoDB" id="343921at2759"/>
<dbReference type="InterPro" id="IPR042066">
    <property type="entry name" value="Spt6_death-like"/>
</dbReference>
<dbReference type="InterPro" id="IPR023319">
    <property type="entry name" value="Tex-like_HTH_dom_sf"/>
</dbReference>
<dbReference type="Gene3D" id="1.10.10.650">
    <property type="entry name" value="RuvA domain 2-like"/>
    <property type="match status" value="1"/>
</dbReference>
<comment type="caution">
    <text evidence="5">The sequence shown here is derived from an EMBL/GenBank/DDBJ whole genome shotgun (WGS) entry which is preliminary data.</text>
</comment>
<feature type="compositionally biased region" description="Low complexity" evidence="1">
    <location>
        <begin position="73"/>
        <end position="86"/>
    </location>
</feature>
<evidence type="ECO:0000259" key="4">
    <source>
        <dbReference type="Pfam" id="PF17674"/>
    </source>
</evidence>
<feature type="region of interest" description="Disordered" evidence="1">
    <location>
        <begin position="263"/>
        <end position="285"/>
    </location>
</feature>
<evidence type="ECO:0000259" key="2">
    <source>
        <dbReference type="Pfam" id="PF14633"/>
    </source>
</evidence>
<dbReference type="GO" id="GO:0140673">
    <property type="term" value="P:transcription elongation-coupled chromatin remodeling"/>
    <property type="evidence" value="ECO:0007669"/>
    <property type="project" value="InterPro"/>
</dbReference>
<feature type="region of interest" description="Disordered" evidence="1">
    <location>
        <begin position="55"/>
        <end position="90"/>
    </location>
</feature>
<feature type="compositionally biased region" description="Acidic residues" evidence="1">
    <location>
        <begin position="15"/>
        <end position="32"/>
    </location>
</feature>
<evidence type="ECO:0000259" key="3">
    <source>
        <dbReference type="Pfam" id="PF14635"/>
    </source>
</evidence>
<dbReference type="eggNOG" id="KOG1856">
    <property type="taxonomic scope" value="Eukaryota"/>
</dbReference>
<dbReference type="GO" id="GO:0042393">
    <property type="term" value="F:histone binding"/>
    <property type="evidence" value="ECO:0007669"/>
    <property type="project" value="TreeGrafter"/>
</dbReference>
<dbReference type="Pfam" id="PF14633">
    <property type="entry name" value="SH2_2"/>
    <property type="match status" value="1"/>
</dbReference>